<dbReference type="Proteomes" id="UP000681075">
    <property type="component" value="Unassembled WGS sequence"/>
</dbReference>
<proteinExistence type="predicted"/>
<dbReference type="RefSeq" id="WP_420245286.1">
    <property type="nucleotide sequence ID" value="NZ_BOPV01000001.1"/>
</dbReference>
<comment type="caution">
    <text evidence="1">The sequence shown here is derived from an EMBL/GenBank/DDBJ whole genome shotgun (WGS) entry which is preliminary data.</text>
</comment>
<dbReference type="AlphaFoldDB" id="A0A8S8XCG6"/>
<protein>
    <submittedName>
        <fullName evidence="1">Uncharacterized protein</fullName>
    </submittedName>
</protein>
<sequence length="98" mass="11206">MPELHRRPRQLTMVGQLLPGDRVTAYCTCGRVAPVSVRKLQRRFPPRTDFAAVAEKFFCQGTKEKPGCGSHTPSLLGFYDDRLTWLYVAEPRQPKDRT</sequence>
<accession>A0A8S8XCG6</accession>
<evidence type="ECO:0000313" key="1">
    <source>
        <dbReference type="EMBL" id="GIL41688.1"/>
    </source>
</evidence>
<organism evidence="1 2">
    <name type="scientific">Roseiterribacter gracilis</name>
    <dbReference type="NCBI Taxonomy" id="2812848"/>
    <lineage>
        <taxon>Bacteria</taxon>
        <taxon>Pseudomonadati</taxon>
        <taxon>Pseudomonadota</taxon>
        <taxon>Alphaproteobacteria</taxon>
        <taxon>Rhodospirillales</taxon>
        <taxon>Roseiterribacteraceae</taxon>
        <taxon>Roseiterribacter</taxon>
    </lineage>
</organism>
<name>A0A8S8XCG6_9PROT</name>
<gene>
    <name evidence="1" type="ORF">TMPK1_39250</name>
</gene>
<keyword evidence="2" id="KW-1185">Reference proteome</keyword>
<dbReference type="EMBL" id="BOPV01000001">
    <property type="protein sequence ID" value="GIL41688.1"/>
    <property type="molecule type" value="Genomic_DNA"/>
</dbReference>
<reference evidence="1" key="1">
    <citation type="submission" date="2021-02" db="EMBL/GenBank/DDBJ databases">
        <title>Genome sequence of Rhodospirillales sp. strain TMPK1 isolated from soil.</title>
        <authorList>
            <person name="Nakai R."/>
            <person name="Kusada H."/>
            <person name="Tamaki H."/>
        </authorList>
    </citation>
    <scope>NUCLEOTIDE SEQUENCE</scope>
    <source>
        <strain evidence="1">TMPK1</strain>
    </source>
</reference>
<evidence type="ECO:0000313" key="2">
    <source>
        <dbReference type="Proteomes" id="UP000681075"/>
    </source>
</evidence>